<accession>E3MZ75</accession>
<feature type="transmembrane region" description="Helical" evidence="1">
    <location>
        <begin position="147"/>
        <end position="171"/>
    </location>
</feature>
<dbReference type="OMA" id="WTVGRNK"/>
<dbReference type="OrthoDB" id="5813491at2759"/>
<dbReference type="HOGENOM" id="CLU_840022_0_0_1"/>
<dbReference type="EMBL" id="DS268499">
    <property type="protein sequence ID" value="EFP12805.1"/>
    <property type="molecule type" value="Genomic_DNA"/>
</dbReference>
<evidence type="ECO:0000313" key="3">
    <source>
        <dbReference type="Proteomes" id="UP000008281"/>
    </source>
</evidence>
<dbReference type="InParanoid" id="E3MZ75"/>
<feature type="transmembrane region" description="Helical" evidence="1">
    <location>
        <begin position="191"/>
        <end position="213"/>
    </location>
</feature>
<dbReference type="FunCoup" id="E3MZ75">
    <property type="interactions" value="1764"/>
</dbReference>
<keyword evidence="1" id="KW-0472">Membrane</keyword>
<evidence type="ECO:0000256" key="1">
    <source>
        <dbReference type="SAM" id="Phobius"/>
    </source>
</evidence>
<name>E3MZ75_CAERE</name>
<organism evidence="3">
    <name type="scientific">Caenorhabditis remanei</name>
    <name type="common">Caenorhabditis vulgaris</name>
    <dbReference type="NCBI Taxonomy" id="31234"/>
    <lineage>
        <taxon>Eukaryota</taxon>
        <taxon>Metazoa</taxon>
        <taxon>Ecdysozoa</taxon>
        <taxon>Nematoda</taxon>
        <taxon>Chromadorea</taxon>
        <taxon>Rhabditida</taxon>
        <taxon>Rhabditina</taxon>
        <taxon>Rhabditomorpha</taxon>
        <taxon>Rhabditoidea</taxon>
        <taxon>Rhabditidae</taxon>
        <taxon>Peloderinae</taxon>
        <taxon>Caenorhabditis</taxon>
    </lineage>
</organism>
<dbReference type="AlphaFoldDB" id="E3MZ75"/>
<feature type="transmembrane region" description="Helical" evidence="1">
    <location>
        <begin position="270"/>
        <end position="291"/>
    </location>
</feature>
<sequence>MVKKRDWRLVSRSIFGPIILLLLVAGAYAAVIYGFSHFEYDSEWRSEQENFETLAANAVFEKQRLAASAESAQTYTSKYSLGTNDVYGIISGFLNKTMLTVETYTFKWTKSLSFKRMYDHAFQLSDDSDLKFCKPSTKIIDIIFRSILPIFTTFAVGASVSAIHSIVTNVLQICIRHKKHEAWTVGRNRMLRVNVVAAMVVAIVYFVVCFFLITLACTRWQDVSYADGVKITINLIATLPPKVKQVSHLEFWMYIHICCYQTSIIDAHTLAALSFVIHSGTAYVIFTLINLMKTWRISEFSIPLIKDIDQADQVDKNMQVQYKMKRAEVLQKNVVENLEQKKVE</sequence>
<proteinExistence type="predicted"/>
<evidence type="ECO:0000313" key="2">
    <source>
        <dbReference type="EMBL" id="EFP12805.1"/>
    </source>
</evidence>
<keyword evidence="1" id="KW-1133">Transmembrane helix</keyword>
<gene>
    <name evidence="2" type="ORF">CRE_05106</name>
</gene>
<reference evidence="2" key="1">
    <citation type="submission" date="2007-07" db="EMBL/GenBank/DDBJ databases">
        <title>PCAP assembly of the Caenorhabditis remanei genome.</title>
        <authorList>
            <consortium name="The Caenorhabditis remanei Sequencing Consortium"/>
            <person name="Wilson R.K."/>
        </authorList>
    </citation>
    <scope>NUCLEOTIDE SEQUENCE [LARGE SCALE GENOMIC DNA]</scope>
    <source>
        <strain evidence="2">PB4641</strain>
    </source>
</reference>
<dbReference type="Proteomes" id="UP000008281">
    <property type="component" value="Unassembled WGS sequence"/>
</dbReference>
<dbReference type="eggNOG" id="ENOG502R9NQ">
    <property type="taxonomic scope" value="Eukaryota"/>
</dbReference>
<keyword evidence="3" id="KW-1185">Reference proteome</keyword>
<protein>
    <submittedName>
        <fullName evidence="2">Uncharacterized protein</fullName>
    </submittedName>
</protein>
<keyword evidence="1" id="KW-0812">Transmembrane</keyword>